<evidence type="ECO:0000256" key="2">
    <source>
        <dbReference type="ARBA" id="ARBA00022649"/>
    </source>
</evidence>
<evidence type="ECO:0000256" key="6">
    <source>
        <dbReference type="ARBA" id="ARBA00022842"/>
    </source>
</evidence>
<dbReference type="Pfam" id="PF01850">
    <property type="entry name" value="PIN"/>
    <property type="match status" value="1"/>
</dbReference>
<reference evidence="9 10" key="1">
    <citation type="submission" date="2019-08" db="EMBL/GenBank/DDBJ databases">
        <title>Gluconobacter frateurii HD924 genome.</title>
        <authorList>
            <person name="Liu Y."/>
            <person name="Zhang P."/>
        </authorList>
    </citation>
    <scope>NUCLEOTIDE SEQUENCE [LARGE SCALE GENOMIC DNA]</scope>
    <source>
        <strain evidence="9 10">HD924</strain>
        <plasmid evidence="9 10">unnamed1</plasmid>
    </source>
</reference>
<dbReference type="CDD" id="cd18746">
    <property type="entry name" value="PIN_VapC4-5_FitB-like"/>
    <property type="match status" value="1"/>
</dbReference>
<dbReference type="RefSeq" id="WP_148621289.1">
    <property type="nucleotide sequence ID" value="NZ_CP043044.1"/>
</dbReference>
<evidence type="ECO:0000313" key="10">
    <source>
        <dbReference type="Proteomes" id="UP000323560"/>
    </source>
</evidence>
<dbReference type="GO" id="GO:0004518">
    <property type="term" value="F:nuclease activity"/>
    <property type="evidence" value="ECO:0007669"/>
    <property type="project" value="UniProtKB-KW"/>
</dbReference>
<feature type="domain" description="PIN" evidence="8">
    <location>
        <begin position="3"/>
        <end position="126"/>
    </location>
</feature>
<dbReference type="GO" id="GO:0016787">
    <property type="term" value="F:hydrolase activity"/>
    <property type="evidence" value="ECO:0007669"/>
    <property type="project" value="UniProtKB-KW"/>
</dbReference>
<protein>
    <submittedName>
        <fullName evidence="9">Type II toxin-antitoxin system VapC family toxin</fullName>
    </submittedName>
</protein>
<keyword evidence="5" id="KW-0378">Hydrolase</keyword>
<dbReference type="AlphaFoldDB" id="A0AAP9EUY1"/>
<organism evidence="9 10">
    <name type="scientific">Gluconobacter thailandicus</name>
    <dbReference type="NCBI Taxonomy" id="257438"/>
    <lineage>
        <taxon>Bacteria</taxon>
        <taxon>Pseudomonadati</taxon>
        <taxon>Pseudomonadota</taxon>
        <taxon>Alphaproteobacteria</taxon>
        <taxon>Acetobacterales</taxon>
        <taxon>Acetobacteraceae</taxon>
        <taxon>Gluconobacter</taxon>
    </lineage>
</organism>
<dbReference type="PANTHER" id="PTHR33653:SF1">
    <property type="entry name" value="RIBONUCLEASE VAPC2"/>
    <property type="match status" value="1"/>
</dbReference>
<proteinExistence type="inferred from homology"/>
<evidence type="ECO:0000256" key="7">
    <source>
        <dbReference type="ARBA" id="ARBA00038093"/>
    </source>
</evidence>
<keyword evidence="2" id="KW-1277">Toxin-antitoxin system</keyword>
<keyword evidence="9" id="KW-0614">Plasmid</keyword>
<gene>
    <name evidence="9" type="ORF">FXF46_16005</name>
</gene>
<dbReference type="EMBL" id="CP043044">
    <property type="protein sequence ID" value="QEH97798.1"/>
    <property type="molecule type" value="Genomic_DNA"/>
</dbReference>
<evidence type="ECO:0000313" key="9">
    <source>
        <dbReference type="EMBL" id="QEH97798.1"/>
    </source>
</evidence>
<dbReference type="InterPro" id="IPR050556">
    <property type="entry name" value="Type_II_TA_system_RNase"/>
</dbReference>
<keyword evidence="6" id="KW-0460">Magnesium</keyword>
<comment type="similarity">
    <text evidence="7">Belongs to the PINc/VapC protein family.</text>
</comment>
<evidence type="ECO:0000256" key="3">
    <source>
        <dbReference type="ARBA" id="ARBA00022722"/>
    </source>
</evidence>
<dbReference type="SUPFAM" id="SSF88723">
    <property type="entry name" value="PIN domain-like"/>
    <property type="match status" value="1"/>
</dbReference>
<evidence type="ECO:0000259" key="8">
    <source>
        <dbReference type="Pfam" id="PF01850"/>
    </source>
</evidence>
<name>A0AAP9EUY1_GLUTH</name>
<evidence type="ECO:0000256" key="5">
    <source>
        <dbReference type="ARBA" id="ARBA00022801"/>
    </source>
</evidence>
<dbReference type="InterPro" id="IPR002716">
    <property type="entry name" value="PIN_dom"/>
</dbReference>
<dbReference type="PANTHER" id="PTHR33653">
    <property type="entry name" value="RIBONUCLEASE VAPC2"/>
    <property type="match status" value="1"/>
</dbReference>
<dbReference type="KEGG" id="gti:FXF46_16005"/>
<evidence type="ECO:0000256" key="4">
    <source>
        <dbReference type="ARBA" id="ARBA00022723"/>
    </source>
</evidence>
<dbReference type="GO" id="GO:0046872">
    <property type="term" value="F:metal ion binding"/>
    <property type="evidence" value="ECO:0007669"/>
    <property type="project" value="UniProtKB-KW"/>
</dbReference>
<comment type="cofactor">
    <cofactor evidence="1">
        <name>Mg(2+)</name>
        <dbReference type="ChEBI" id="CHEBI:18420"/>
    </cofactor>
</comment>
<sequence length="142" mass="15858">MFLLDTNVVSELQKVRSGRADPNVAIWADRVETDSLFLSVITVMELDMGVMRIERKDAAQGAILRKWLDNSVLPAFANRILSIDLAVARRCAQLHVPDPGSERDTLIAATGLVHRMTVVTRNTSDFRHSGVTLLNPWEPLHD</sequence>
<keyword evidence="4" id="KW-0479">Metal-binding</keyword>
<dbReference type="Proteomes" id="UP000323560">
    <property type="component" value="Plasmid unnamed1"/>
</dbReference>
<accession>A0AAP9EUY1</accession>
<dbReference type="Gene3D" id="3.40.50.1010">
    <property type="entry name" value="5'-nuclease"/>
    <property type="match status" value="1"/>
</dbReference>
<geneLocation type="plasmid" evidence="9 10">
    <name>unnamed1</name>
</geneLocation>
<evidence type="ECO:0000256" key="1">
    <source>
        <dbReference type="ARBA" id="ARBA00001946"/>
    </source>
</evidence>
<keyword evidence="3" id="KW-0540">Nuclease</keyword>
<dbReference type="InterPro" id="IPR029060">
    <property type="entry name" value="PIN-like_dom_sf"/>
</dbReference>